<keyword evidence="1" id="KW-0472">Membrane</keyword>
<gene>
    <name evidence="2" type="ORF">PQU95_00860</name>
</gene>
<organism evidence="2 3">
    <name type="scientific">Vogesella aquatica</name>
    <dbReference type="NCBI Taxonomy" id="2984206"/>
    <lineage>
        <taxon>Bacteria</taxon>
        <taxon>Pseudomonadati</taxon>
        <taxon>Pseudomonadota</taxon>
        <taxon>Betaproteobacteria</taxon>
        <taxon>Neisseriales</taxon>
        <taxon>Chromobacteriaceae</taxon>
        <taxon>Vogesella</taxon>
    </lineage>
</organism>
<dbReference type="EMBL" id="JAQQLF010000001">
    <property type="protein sequence ID" value="MDC7715770.1"/>
    <property type="molecule type" value="Genomic_DNA"/>
</dbReference>
<feature type="transmembrane region" description="Helical" evidence="1">
    <location>
        <begin position="6"/>
        <end position="25"/>
    </location>
</feature>
<evidence type="ECO:0000256" key="1">
    <source>
        <dbReference type="SAM" id="Phobius"/>
    </source>
</evidence>
<sequence length="130" mass="13761">MPGLFALLLLLAFAAIPLLIVWLVVRLTGREQAKAPVSAGKASPDASEAGVVFFVAVLATLMIVPSLMAEVASGRIAWTLRAIGRSVEVSAANQPAAFALGAALHLAMSCVCIGLCFKLFRDWRRKAGRR</sequence>
<protein>
    <submittedName>
        <fullName evidence="2">Uncharacterized protein</fullName>
    </submittedName>
</protein>
<evidence type="ECO:0000313" key="2">
    <source>
        <dbReference type="EMBL" id="MDC7715770.1"/>
    </source>
</evidence>
<feature type="transmembrane region" description="Helical" evidence="1">
    <location>
        <begin position="96"/>
        <end position="120"/>
    </location>
</feature>
<comment type="caution">
    <text evidence="2">The sequence shown here is derived from an EMBL/GenBank/DDBJ whole genome shotgun (WGS) entry which is preliminary data.</text>
</comment>
<keyword evidence="3" id="KW-1185">Reference proteome</keyword>
<proteinExistence type="predicted"/>
<evidence type="ECO:0000313" key="3">
    <source>
        <dbReference type="Proteomes" id="UP001219956"/>
    </source>
</evidence>
<feature type="transmembrane region" description="Helical" evidence="1">
    <location>
        <begin position="46"/>
        <end position="68"/>
    </location>
</feature>
<dbReference type="RefSeq" id="WP_272750257.1">
    <property type="nucleotide sequence ID" value="NZ_JAQQLF010000001.1"/>
</dbReference>
<keyword evidence="1" id="KW-0812">Transmembrane</keyword>
<keyword evidence="1" id="KW-1133">Transmembrane helix</keyword>
<reference evidence="2 3" key="1">
    <citation type="submission" date="2023-01" db="EMBL/GenBank/DDBJ databases">
        <title>Novel species of the genus Vogesella isolated from rivers.</title>
        <authorList>
            <person name="Lu H."/>
        </authorList>
    </citation>
    <scope>NUCLEOTIDE SEQUENCE [LARGE SCALE GENOMIC DNA]</scope>
    <source>
        <strain evidence="2 3">DC21W</strain>
    </source>
</reference>
<name>A0ABT5IT65_9NEIS</name>
<dbReference type="Proteomes" id="UP001219956">
    <property type="component" value="Unassembled WGS sequence"/>
</dbReference>
<accession>A0ABT5IT65</accession>